<protein>
    <recommendedName>
        <fullName evidence="2">Amidohydrolase-related domain-containing protein</fullName>
    </recommendedName>
</protein>
<dbReference type="eggNOG" id="COG0402">
    <property type="taxonomic scope" value="Bacteria"/>
</dbReference>
<dbReference type="Proteomes" id="UP000012589">
    <property type="component" value="Unassembled WGS sequence"/>
</dbReference>
<dbReference type="GO" id="GO:0016810">
    <property type="term" value="F:hydrolase activity, acting on carbon-nitrogen (but not peptide) bonds"/>
    <property type="evidence" value="ECO:0007669"/>
    <property type="project" value="InterPro"/>
</dbReference>
<name>N2AET3_9FIRM</name>
<sequence length="168" mass="18833">MLVIGNGKLFTRDENQAYIENGAVAIEGTRIVAVDKTENIKDTYQHAEFIDAKGGVIMPAFINTHEHIYSAMARGLSIKGYNPKGFLDILDGQWWIIDRHLTTEQTKYSAMDTMISCIRNGVTTIFDHHASFGQIKGSLFAIADAAKLCTIRSPIWEMPADVRLRWSL</sequence>
<reference evidence="3 4" key="1">
    <citation type="journal article" date="2014" name="Genome Announc.">
        <title>Draft genome sequences of the altered schaedler flora, a defined bacterial community from gnotobiotic mice.</title>
        <authorList>
            <person name="Wannemuehler M.J."/>
            <person name="Overstreet A.M."/>
            <person name="Ward D.V."/>
            <person name="Phillips G.J."/>
        </authorList>
    </citation>
    <scope>NUCLEOTIDE SEQUENCE [LARGE SCALE GENOMIC DNA]</scope>
    <source>
        <strain evidence="3 4">ASF492</strain>
    </source>
</reference>
<dbReference type="AlphaFoldDB" id="N2AET3"/>
<accession>N2AET3</accession>
<dbReference type="InterPro" id="IPR050287">
    <property type="entry name" value="MTA/SAH_deaminase"/>
</dbReference>
<comment type="caution">
    <text evidence="3">The sequence shown here is derived from an EMBL/GenBank/DDBJ whole genome shotgun (WGS) entry which is preliminary data.</text>
</comment>
<dbReference type="InterPro" id="IPR006680">
    <property type="entry name" value="Amidohydro-rel"/>
</dbReference>
<organism evidence="3 4">
    <name type="scientific">Eubacterium plexicaudatum ASF492</name>
    <dbReference type="NCBI Taxonomy" id="1235802"/>
    <lineage>
        <taxon>Bacteria</taxon>
        <taxon>Bacillati</taxon>
        <taxon>Bacillota</taxon>
        <taxon>Clostridia</taxon>
        <taxon>Eubacteriales</taxon>
        <taxon>Eubacteriaceae</taxon>
        <taxon>Eubacterium</taxon>
    </lineage>
</organism>
<dbReference type="Gene3D" id="2.30.40.10">
    <property type="entry name" value="Urease, subunit C, domain 1"/>
    <property type="match status" value="1"/>
</dbReference>
<proteinExistence type="predicted"/>
<dbReference type="SUPFAM" id="SSF51338">
    <property type="entry name" value="Composite domain of metallo-dependent hydrolases"/>
    <property type="match status" value="1"/>
</dbReference>
<dbReference type="PANTHER" id="PTHR43794:SF11">
    <property type="entry name" value="AMIDOHYDROLASE-RELATED DOMAIN-CONTAINING PROTEIN"/>
    <property type="match status" value="1"/>
</dbReference>
<dbReference type="HOGENOM" id="CLU_144059_0_0_9"/>
<dbReference type="SUPFAM" id="SSF51556">
    <property type="entry name" value="Metallo-dependent hydrolases"/>
    <property type="match status" value="1"/>
</dbReference>
<dbReference type="InterPro" id="IPR032466">
    <property type="entry name" value="Metal_Hydrolase"/>
</dbReference>
<dbReference type="PANTHER" id="PTHR43794">
    <property type="entry name" value="AMINOHYDROLASE SSNA-RELATED"/>
    <property type="match status" value="1"/>
</dbReference>
<dbReference type="PATRIC" id="fig|1235802.3.peg.3979"/>
<dbReference type="STRING" id="1235802.C823_03773"/>
<dbReference type="Gene3D" id="3.20.20.140">
    <property type="entry name" value="Metal-dependent hydrolases"/>
    <property type="match status" value="1"/>
</dbReference>
<feature type="domain" description="Amidohydrolase-related" evidence="2">
    <location>
        <begin position="56"/>
        <end position="148"/>
    </location>
</feature>
<dbReference type="EMBL" id="AQFT01000115">
    <property type="protein sequence ID" value="EMZ22904.1"/>
    <property type="molecule type" value="Genomic_DNA"/>
</dbReference>
<dbReference type="InterPro" id="IPR011059">
    <property type="entry name" value="Metal-dep_hydrolase_composite"/>
</dbReference>
<evidence type="ECO:0000256" key="1">
    <source>
        <dbReference type="ARBA" id="ARBA00022801"/>
    </source>
</evidence>
<keyword evidence="4" id="KW-1185">Reference proteome</keyword>
<gene>
    <name evidence="3" type="ORF">C823_03773</name>
</gene>
<evidence type="ECO:0000259" key="2">
    <source>
        <dbReference type="Pfam" id="PF01979"/>
    </source>
</evidence>
<evidence type="ECO:0000313" key="4">
    <source>
        <dbReference type="Proteomes" id="UP000012589"/>
    </source>
</evidence>
<evidence type="ECO:0000313" key="3">
    <source>
        <dbReference type="EMBL" id="EMZ22904.1"/>
    </source>
</evidence>
<keyword evidence="1" id="KW-0378">Hydrolase</keyword>
<dbReference type="Pfam" id="PF01979">
    <property type="entry name" value="Amidohydro_1"/>
    <property type="match status" value="1"/>
</dbReference>